<dbReference type="EMBL" id="JASBWT010000015">
    <property type="protein sequence ID" value="KAJ9098162.1"/>
    <property type="molecule type" value="Genomic_DNA"/>
</dbReference>
<keyword evidence="2" id="KW-1185">Reference proteome</keyword>
<sequence length="517" mass="57914">MSSFQELLQQKQKEADRQKQIREKHAKLEAERAEREKAERIEHEKQEEERARQLRAAARRKEQDDAEKARKAALLKEKIERDRAQQKPSLLAKSASRASSVSSKTKSTPVRIKSNASASSSTGGTKAPVLTREEKRKLKEDREFGVTAPNAAVKTKMTEGDRVARMLAAATAGRGLNAKIPERAHVRRSEFEKDNANGSSSSRGGPSTSASSTANRTGPTYKAQSSVAHHTSSKPVKGVDRLQEGAKVLASSNVTKDRRSIDEIQRAIRQTRNIDEGRGFFGQESARASASNSEKRTPGKSTSQRVPDRPVGSTSSASAGSSSRTKQRNTQPQHTEDTSYIINKMGLLTDERESHSRSRHDKNGFTNEKSTPSKRRRQRSYSSDESNQDAVDQDFDSDDLDDVDIRRKKKKSKLNGIGRTRELSPPPRQKKRPMGGSVLAAAGLDIYKMFGRKDREFYLSRDRASDSEDDMEADAATIRKEEARAARQAREDDRREEEAERKRAAEKKRRIERDKGR</sequence>
<evidence type="ECO:0000313" key="2">
    <source>
        <dbReference type="Proteomes" id="UP001227268"/>
    </source>
</evidence>
<organism evidence="1 2">
    <name type="scientific">Naganishia friedmannii</name>
    <dbReference type="NCBI Taxonomy" id="89922"/>
    <lineage>
        <taxon>Eukaryota</taxon>
        <taxon>Fungi</taxon>
        <taxon>Dikarya</taxon>
        <taxon>Basidiomycota</taxon>
        <taxon>Agaricomycotina</taxon>
        <taxon>Tremellomycetes</taxon>
        <taxon>Filobasidiales</taxon>
        <taxon>Filobasidiaceae</taxon>
        <taxon>Naganishia</taxon>
    </lineage>
</organism>
<name>A0ACC2VHX9_9TREE</name>
<proteinExistence type="predicted"/>
<accession>A0ACC2VHX9</accession>
<protein>
    <submittedName>
        <fullName evidence="1">Uncharacterized protein</fullName>
    </submittedName>
</protein>
<evidence type="ECO:0000313" key="1">
    <source>
        <dbReference type="EMBL" id="KAJ9098162.1"/>
    </source>
</evidence>
<comment type="caution">
    <text evidence="1">The sequence shown here is derived from an EMBL/GenBank/DDBJ whole genome shotgun (WGS) entry which is preliminary data.</text>
</comment>
<reference evidence="1" key="1">
    <citation type="submission" date="2023-04" db="EMBL/GenBank/DDBJ databases">
        <title>Draft Genome sequencing of Naganishia species isolated from polar environments using Oxford Nanopore Technology.</title>
        <authorList>
            <person name="Leo P."/>
            <person name="Venkateswaran K."/>
        </authorList>
    </citation>
    <scope>NUCLEOTIDE SEQUENCE</scope>
    <source>
        <strain evidence="1">MNA-CCFEE 5423</strain>
    </source>
</reference>
<dbReference type="Proteomes" id="UP001227268">
    <property type="component" value="Unassembled WGS sequence"/>
</dbReference>
<gene>
    <name evidence="1" type="ORF">QFC21_004491</name>
</gene>